<dbReference type="Gene3D" id="1.10.1040.10">
    <property type="entry name" value="N-(1-d-carboxylethyl)-l-norvaline Dehydrogenase, domain 2"/>
    <property type="match status" value="1"/>
</dbReference>
<evidence type="ECO:0000259" key="6">
    <source>
        <dbReference type="Pfam" id="PF08546"/>
    </source>
</evidence>
<evidence type="ECO:0000256" key="2">
    <source>
        <dbReference type="ARBA" id="ARBA00022857"/>
    </source>
</evidence>
<accession>A0A7H9B7J4</accession>
<evidence type="ECO:0000313" key="8">
    <source>
        <dbReference type="Proteomes" id="UP000509704"/>
    </source>
</evidence>
<keyword evidence="3 4" id="KW-0560">Oxidoreductase</keyword>
<dbReference type="SUPFAM" id="SSF48179">
    <property type="entry name" value="6-phosphogluconate dehydrogenase C-terminal domain-like"/>
    <property type="match status" value="1"/>
</dbReference>
<proteinExistence type="inferred from homology"/>
<dbReference type="InterPro" id="IPR013752">
    <property type="entry name" value="KPA_reductase"/>
</dbReference>
<name>A0A7H9B7J4_ZYGMR</name>
<dbReference type="Proteomes" id="UP000509704">
    <property type="component" value="Chromosome 8"/>
</dbReference>
<dbReference type="GO" id="GO:0015940">
    <property type="term" value="P:pantothenate biosynthetic process"/>
    <property type="evidence" value="ECO:0007669"/>
    <property type="project" value="InterPro"/>
</dbReference>
<dbReference type="Pfam" id="PF02558">
    <property type="entry name" value="ApbA"/>
    <property type="match status" value="1"/>
</dbReference>
<dbReference type="PANTHER" id="PTHR21708">
    <property type="entry name" value="PROBABLE 2-DEHYDROPANTOATE 2-REDUCTASE"/>
    <property type="match status" value="1"/>
</dbReference>
<evidence type="ECO:0000256" key="1">
    <source>
        <dbReference type="ARBA" id="ARBA00007870"/>
    </source>
</evidence>
<dbReference type="InterPro" id="IPR013332">
    <property type="entry name" value="KPR_N"/>
</dbReference>
<dbReference type="EC" id="1.1.1.169" evidence="4"/>
<dbReference type="InterPro" id="IPR036291">
    <property type="entry name" value="NAD(P)-bd_dom_sf"/>
</dbReference>
<feature type="domain" description="Ketopantoate reductase N-terminal" evidence="5">
    <location>
        <begin position="7"/>
        <end position="160"/>
    </location>
</feature>
<organism evidence="7 8">
    <name type="scientific">Zygotorulaspora mrakii</name>
    <name type="common">Zygosaccharomyces mrakii</name>
    <dbReference type="NCBI Taxonomy" id="42260"/>
    <lineage>
        <taxon>Eukaryota</taxon>
        <taxon>Fungi</taxon>
        <taxon>Dikarya</taxon>
        <taxon>Ascomycota</taxon>
        <taxon>Saccharomycotina</taxon>
        <taxon>Saccharomycetes</taxon>
        <taxon>Saccharomycetales</taxon>
        <taxon>Saccharomycetaceae</taxon>
        <taxon>Zygotorulaspora</taxon>
    </lineage>
</organism>
<dbReference type="InterPro" id="IPR008927">
    <property type="entry name" value="6-PGluconate_DH-like_C_sf"/>
</dbReference>
<dbReference type="GO" id="GO:0008677">
    <property type="term" value="F:2-dehydropantoate 2-reductase activity"/>
    <property type="evidence" value="ECO:0007669"/>
    <property type="project" value="UniProtKB-EC"/>
</dbReference>
<evidence type="ECO:0000313" key="7">
    <source>
        <dbReference type="EMBL" id="QLG74691.1"/>
    </source>
</evidence>
<sequence length="337" mass="37017">MASRSKVLLVGSGGVGTMVAYALEYSGKAEVTSVLRSDYDKVVKDGFTIDSCDYGHIECFRTTNIAKSVSDACENHGPFEYVVLVTKCVPDVTNMVEIIAPAVTEESTVVLIQNGIGIETGFKQKFPGHTILSGVSMIGSANRGAQISHEVSDFVKIGVFYNPTLPKEKQDAVCKKFIDIYDNDKIECTFDEDVKFSRWRKLVYNSCINPVSALVDLDVGRIELFGGDGGLIEQLMNEILAIAKSDGVDLPEDVIEFMIRSDDPNYYKPSMQVDVEKGNYLEIEVIIGNPLRIAKKNGVSTPALSVIYELLKLVQCRIKEQKGLIVVPKERPVPTSA</sequence>
<comment type="catalytic activity">
    <reaction evidence="4">
        <text>(R)-pantoate + NADP(+) = 2-dehydropantoate + NADPH + H(+)</text>
        <dbReference type="Rhea" id="RHEA:16233"/>
        <dbReference type="ChEBI" id="CHEBI:11561"/>
        <dbReference type="ChEBI" id="CHEBI:15378"/>
        <dbReference type="ChEBI" id="CHEBI:15980"/>
        <dbReference type="ChEBI" id="CHEBI:57783"/>
        <dbReference type="ChEBI" id="CHEBI:58349"/>
        <dbReference type="EC" id="1.1.1.169"/>
    </reaction>
</comment>
<dbReference type="InterPro" id="IPR013328">
    <property type="entry name" value="6PGD_dom2"/>
</dbReference>
<dbReference type="NCBIfam" id="TIGR00745">
    <property type="entry name" value="apbA_panE"/>
    <property type="match status" value="1"/>
</dbReference>
<dbReference type="FunFam" id="1.10.1040.10:FF:000017">
    <property type="entry name" value="2-dehydropantoate 2-reductase"/>
    <property type="match status" value="1"/>
</dbReference>
<protein>
    <recommendedName>
        <fullName evidence="4">2-dehydropantoate 2-reductase</fullName>
        <ecNumber evidence="4">1.1.1.169</ecNumber>
    </recommendedName>
    <alternativeName>
        <fullName evidence="4">Ketopantoate reductase</fullName>
    </alternativeName>
</protein>
<comment type="similarity">
    <text evidence="1 4">Belongs to the ketopantoate reductase family.</text>
</comment>
<evidence type="ECO:0000259" key="5">
    <source>
        <dbReference type="Pfam" id="PF02558"/>
    </source>
</evidence>
<keyword evidence="8" id="KW-1185">Reference proteome</keyword>
<reference evidence="7 8" key="1">
    <citation type="submission" date="2020-07" db="EMBL/GenBank/DDBJ databases">
        <title>The yeast mating-type switching endonuclease HO is a domesticated member of an unorthodox homing genetic element family.</title>
        <authorList>
            <person name="Coughlan A.Y."/>
            <person name="Lombardi L."/>
            <person name="Braun-Galleani S."/>
            <person name="Martos A.R."/>
            <person name="Galeote V."/>
            <person name="Bigey F."/>
            <person name="Dequin S."/>
            <person name="Byrne K.P."/>
            <person name="Wolfe K.H."/>
        </authorList>
    </citation>
    <scope>NUCLEOTIDE SEQUENCE [LARGE SCALE GENOMIC DNA]</scope>
    <source>
        <strain evidence="7 8">NRRL Y-6702</strain>
    </source>
</reference>
<dbReference type="GeneID" id="59238493"/>
<dbReference type="InterPro" id="IPR003710">
    <property type="entry name" value="ApbA"/>
</dbReference>
<dbReference type="KEGG" id="zmk:HG535_0H00160"/>
<dbReference type="SUPFAM" id="SSF51735">
    <property type="entry name" value="NAD(P)-binding Rossmann-fold domains"/>
    <property type="match status" value="1"/>
</dbReference>
<dbReference type="RefSeq" id="XP_037146416.1">
    <property type="nucleotide sequence ID" value="XM_037290521.1"/>
</dbReference>
<feature type="domain" description="Ketopantoate reductase C-terminal" evidence="6">
    <location>
        <begin position="197"/>
        <end position="315"/>
    </location>
</feature>
<evidence type="ECO:0000256" key="3">
    <source>
        <dbReference type="ARBA" id="ARBA00023002"/>
    </source>
</evidence>
<dbReference type="Gene3D" id="3.40.50.720">
    <property type="entry name" value="NAD(P)-binding Rossmann-like Domain"/>
    <property type="match status" value="1"/>
</dbReference>
<comment type="function">
    <text evidence="4">Catalyzes the NADPH-dependent reduction of ketopantoate into pantoic acid.</text>
</comment>
<evidence type="ECO:0000256" key="4">
    <source>
        <dbReference type="RuleBase" id="RU362068"/>
    </source>
</evidence>
<dbReference type="GO" id="GO:0005737">
    <property type="term" value="C:cytoplasm"/>
    <property type="evidence" value="ECO:0007669"/>
    <property type="project" value="TreeGrafter"/>
</dbReference>
<keyword evidence="2 4" id="KW-0521">NADP</keyword>
<dbReference type="Pfam" id="PF08546">
    <property type="entry name" value="ApbA_C"/>
    <property type="match status" value="1"/>
</dbReference>
<dbReference type="AlphaFoldDB" id="A0A7H9B7J4"/>
<dbReference type="PANTHER" id="PTHR21708:SF30">
    <property type="entry name" value="2-DEHYDROPANTOATE 2-REDUCTASE-RELATED"/>
    <property type="match status" value="1"/>
</dbReference>
<dbReference type="EMBL" id="CP058611">
    <property type="protein sequence ID" value="QLG74691.1"/>
    <property type="molecule type" value="Genomic_DNA"/>
</dbReference>
<dbReference type="InterPro" id="IPR051402">
    <property type="entry name" value="KPR-Related"/>
</dbReference>
<dbReference type="OrthoDB" id="3609at2759"/>
<gene>
    <name evidence="7" type="ORF">HG535_0H00160</name>
</gene>